<dbReference type="InterPro" id="IPR011611">
    <property type="entry name" value="PfkB_dom"/>
</dbReference>
<dbReference type="PANTHER" id="PTHR42774">
    <property type="entry name" value="PHOSPHOTRANSFERASE SYSTEM TRANSPORT PROTEIN"/>
    <property type="match status" value="1"/>
</dbReference>
<dbReference type="GO" id="GO:0016301">
    <property type="term" value="F:kinase activity"/>
    <property type="evidence" value="ECO:0007669"/>
    <property type="project" value="UniProtKB-KW"/>
</dbReference>
<proteinExistence type="predicted"/>
<name>A0A6G1FVS5_9PEZI</name>
<dbReference type="GeneID" id="54422780"/>
<dbReference type="SUPFAM" id="SSF53613">
    <property type="entry name" value="Ribokinase-like"/>
    <property type="match status" value="1"/>
</dbReference>
<protein>
    <submittedName>
        <fullName evidence="2 4">PfkB family kinase</fullName>
    </submittedName>
</protein>
<dbReference type="InterPro" id="IPR052562">
    <property type="entry name" value="Ketohexokinase-related"/>
</dbReference>
<evidence type="ECO:0000313" key="2">
    <source>
        <dbReference type="EMBL" id="KAF1809739.1"/>
    </source>
</evidence>
<evidence type="ECO:0000259" key="1">
    <source>
        <dbReference type="Pfam" id="PF00294"/>
    </source>
</evidence>
<dbReference type="EMBL" id="ML975170">
    <property type="protein sequence ID" value="KAF1809739.1"/>
    <property type="molecule type" value="Genomic_DNA"/>
</dbReference>
<sequence>MIPIAAIGAYYIDTILTVPHYPSEDAKQRASTLTKRPGGNCPNTLSVLSQLLPRAPTHSSPLPLKFIGVLPAPTSPASDFIRASFDELVDLSGCIYREGEMEAAASYIVRSEESGSRTIINFNPLGEMGVGEFREGVGGMGNVGWWHFEGRIPDVTLQCVRYLRQSPETRHAKISVEVEKQGRDGLQELAKEADVVFYSHAWAKNQGHDDPEAFLRWQASVCSRPKQLLFVTLGDQGAAALDADHAEYFHRPAKLGGSKVVECEILFTVGAGDSFIAGLIYSLSYHDEWNLGATLEYANRLAGLKVCQEGFEGLGMKMGDANLAWR</sequence>
<reference evidence="4" key="2">
    <citation type="submission" date="2020-04" db="EMBL/GenBank/DDBJ databases">
        <authorList>
            <consortium name="NCBI Genome Project"/>
        </authorList>
    </citation>
    <scope>NUCLEOTIDE SEQUENCE</scope>
    <source>
        <strain evidence="4">CBS 781.70</strain>
    </source>
</reference>
<feature type="domain" description="Carbohydrate kinase PfkB" evidence="1">
    <location>
        <begin position="4"/>
        <end position="310"/>
    </location>
</feature>
<dbReference type="InterPro" id="IPR029056">
    <property type="entry name" value="Ribokinase-like"/>
</dbReference>
<dbReference type="OrthoDB" id="204058at2759"/>
<reference evidence="2 4" key="1">
    <citation type="submission" date="2020-01" db="EMBL/GenBank/DDBJ databases">
        <authorList>
            <consortium name="DOE Joint Genome Institute"/>
            <person name="Haridas S."/>
            <person name="Albert R."/>
            <person name="Binder M."/>
            <person name="Bloem J."/>
            <person name="Labutti K."/>
            <person name="Salamov A."/>
            <person name="Andreopoulos B."/>
            <person name="Baker S.E."/>
            <person name="Barry K."/>
            <person name="Bills G."/>
            <person name="Bluhm B.H."/>
            <person name="Cannon C."/>
            <person name="Castanera R."/>
            <person name="Culley D.E."/>
            <person name="Daum C."/>
            <person name="Ezra D."/>
            <person name="Gonzalez J.B."/>
            <person name="Henrissat B."/>
            <person name="Kuo A."/>
            <person name="Liang C."/>
            <person name="Lipzen A."/>
            <person name="Lutzoni F."/>
            <person name="Magnuson J."/>
            <person name="Mondo S."/>
            <person name="Nolan M."/>
            <person name="Ohm R."/>
            <person name="Pangilinan J."/>
            <person name="Park H.-J."/>
            <person name="Ramirez L."/>
            <person name="Alfaro M."/>
            <person name="Sun H."/>
            <person name="Tritt A."/>
            <person name="Yoshinaga Y."/>
            <person name="Zwiers L.-H."/>
            <person name="Turgeon B.G."/>
            <person name="Goodwin S.B."/>
            <person name="Spatafora J.W."/>
            <person name="Crous P.W."/>
            <person name="Grigoriev I.V."/>
        </authorList>
    </citation>
    <scope>NUCLEOTIDE SEQUENCE</scope>
    <source>
        <strain evidence="2 4">CBS 781.70</strain>
    </source>
</reference>
<keyword evidence="2 4" id="KW-0418">Kinase</keyword>
<organism evidence="2">
    <name type="scientific">Eremomyces bilateralis CBS 781.70</name>
    <dbReference type="NCBI Taxonomy" id="1392243"/>
    <lineage>
        <taxon>Eukaryota</taxon>
        <taxon>Fungi</taxon>
        <taxon>Dikarya</taxon>
        <taxon>Ascomycota</taxon>
        <taxon>Pezizomycotina</taxon>
        <taxon>Dothideomycetes</taxon>
        <taxon>Dothideomycetes incertae sedis</taxon>
        <taxon>Eremomycetales</taxon>
        <taxon>Eremomycetaceae</taxon>
        <taxon>Eremomyces</taxon>
    </lineage>
</organism>
<keyword evidence="2 4" id="KW-0808">Transferase</keyword>
<evidence type="ECO:0000313" key="4">
    <source>
        <dbReference type="RefSeq" id="XP_033531370.1"/>
    </source>
</evidence>
<dbReference type="Pfam" id="PF00294">
    <property type="entry name" value="PfkB"/>
    <property type="match status" value="1"/>
</dbReference>
<dbReference type="RefSeq" id="XP_033531370.1">
    <property type="nucleotide sequence ID" value="XM_033682210.1"/>
</dbReference>
<dbReference type="Proteomes" id="UP000504638">
    <property type="component" value="Unplaced"/>
</dbReference>
<dbReference type="AlphaFoldDB" id="A0A6G1FVS5"/>
<dbReference type="PANTHER" id="PTHR42774:SF3">
    <property type="entry name" value="KETOHEXOKINASE"/>
    <property type="match status" value="1"/>
</dbReference>
<dbReference type="Gene3D" id="3.40.1190.20">
    <property type="match status" value="1"/>
</dbReference>
<keyword evidence="3" id="KW-1185">Reference proteome</keyword>
<reference evidence="4" key="3">
    <citation type="submission" date="2025-04" db="UniProtKB">
        <authorList>
            <consortium name="RefSeq"/>
        </authorList>
    </citation>
    <scope>IDENTIFICATION</scope>
    <source>
        <strain evidence="4">CBS 781.70</strain>
    </source>
</reference>
<evidence type="ECO:0000313" key="3">
    <source>
        <dbReference type="Proteomes" id="UP000504638"/>
    </source>
</evidence>
<gene>
    <name evidence="2 4" type="ORF">P152DRAFT_493847</name>
</gene>
<accession>A0A6G1FVS5</accession>